<comment type="caution">
    <text evidence="1">The sequence shown here is derived from an EMBL/GenBank/DDBJ whole genome shotgun (WGS) entry which is preliminary data.</text>
</comment>
<keyword evidence="2" id="KW-1185">Reference proteome</keyword>
<dbReference type="Proteomes" id="UP000295703">
    <property type="component" value="Unassembled WGS sequence"/>
</dbReference>
<dbReference type="AlphaFoldDB" id="A0A4R8RQX3"/>
<gene>
    <name evidence="1" type="ORF">CTRI78_v003768</name>
</gene>
<evidence type="ECO:0000313" key="1">
    <source>
        <dbReference type="EMBL" id="TDZ64981.1"/>
    </source>
</evidence>
<evidence type="ECO:0000313" key="2">
    <source>
        <dbReference type="Proteomes" id="UP000295703"/>
    </source>
</evidence>
<dbReference type="Pfam" id="PF14388">
    <property type="entry name" value="DUF4419"/>
    <property type="match status" value="1"/>
</dbReference>
<dbReference type="EMBL" id="RYZW01000024">
    <property type="protein sequence ID" value="TDZ64981.1"/>
    <property type="molecule type" value="Genomic_DNA"/>
</dbReference>
<proteinExistence type="predicted"/>
<name>A0A4R8RQX3_COLTR</name>
<accession>A0A4R8RQX3</accession>
<dbReference type="InterPro" id="IPR025533">
    <property type="entry name" value="DUF4419"/>
</dbReference>
<reference evidence="1 2" key="1">
    <citation type="submission" date="2018-12" db="EMBL/GenBank/DDBJ databases">
        <title>Genome sequence and assembly of Colletotrichum trifolii.</title>
        <authorList>
            <person name="Gan P."/>
            <person name="Shirasu K."/>
        </authorList>
    </citation>
    <scope>NUCLEOTIDE SEQUENCE [LARGE SCALE GENOMIC DNA]</scope>
    <source>
        <strain evidence="1 2">543-2</strain>
    </source>
</reference>
<sequence length="152" mass="16916">MPQDGAKFDEKSWQDLHLTLRPDDVGMVALVQLSFFFNVPGRAEELRSKFVEHQGRKHVMVDARPASLATVDASDVVDRLVQLVKGGLQYPEIRLLVQSPGIYGGQLRPAKRPGREGLLDVRGSRVRGSGQAVRVAYCLFVVGFPRRSPEHL</sequence>
<organism evidence="1 2">
    <name type="scientific">Colletotrichum trifolii</name>
    <dbReference type="NCBI Taxonomy" id="5466"/>
    <lineage>
        <taxon>Eukaryota</taxon>
        <taxon>Fungi</taxon>
        <taxon>Dikarya</taxon>
        <taxon>Ascomycota</taxon>
        <taxon>Pezizomycotina</taxon>
        <taxon>Sordariomycetes</taxon>
        <taxon>Hypocreomycetidae</taxon>
        <taxon>Glomerellales</taxon>
        <taxon>Glomerellaceae</taxon>
        <taxon>Colletotrichum</taxon>
        <taxon>Colletotrichum orbiculare species complex</taxon>
    </lineage>
</organism>
<protein>
    <submittedName>
        <fullName evidence="1">Uncharacterized protein</fullName>
    </submittedName>
</protein>